<evidence type="ECO:0000313" key="2">
    <source>
        <dbReference type="Proteomes" id="UP001153954"/>
    </source>
</evidence>
<accession>A0AAU9U998</accession>
<sequence>MEICQGLAINTYYSCLDNIQSAESTVYNRIITSTKAVEEEKELIALSDPATNPTYMIVSGDETGIKARMRYVKYIRNGGSKTFKCILVIDPYDDDPILEKNKVCKACAETY</sequence>
<organism evidence="1 2">
    <name type="scientific">Euphydryas editha</name>
    <name type="common">Edith's checkerspot</name>
    <dbReference type="NCBI Taxonomy" id="104508"/>
    <lineage>
        <taxon>Eukaryota</taxon>
        <taxon>Metazoa</taxon>
        <taxon>Ecdysozoa</taxon>
        <taxon>Arthropoda</taxon>
        <taxon>Hexapoda</taxon>
        <taxon>Insecta</taxon>
        <taxon>Pterygota</taxon>
        <taxon>Neoptera</taxon>
        <taxon>Endopterygota</taxon>
        <taxon>Lepidoptera</taxon>
        <taxon>Glossata</taxon>
        <taxon>Ditrysia</taxon>
        <taxon>Papilionoidea</taxon>
        <taxon>Nymphalidae</taxon>
        <taxon>Nymphalinae</taxon>
        <taxon>Euphydryas</taxon>
    </lineage>
</organism>
<name>A0AAU9U998_EUPED</name>
<keyword evidence="2" id="KW-1185">Reference proteome</keyword>
<comment type="caution">
    <text evidence="1">The sequence shown here is derived from an EMBL/GenBank/DDBJ whole genome shotgun (WGS) entry which is preliminary data.</text>
</comment>
<dbReference type="AlphaFoldDB" id="A0AAU9U998"/>
<proteinExistence type="predicted"/>
<dbReference type="EMBL" id="CAKOGL010000015">
    <property type="protein sequence ID" value="CAH2095683.1"/>
    <property type="molecule type" value="Genomic_DNA"/>
</dbReference>
<evidence type="ECO:0000313" key="1">
    <source>
        <dbReference type="EMBL" id="CAH2095683.1"/>
    </source>
</evidence>
<reference evidence="1" key="1">
    <citation type="submission" date="2022-03" db="EMBL/GenBank/DDBJ databases">
        <authorList>
            <person name="Tunstrom K."/>
        </authorList>
    </citation>
    <scope>NUCLEOTIDE SEQUENCE</scope>
</reference>
<dbReference type="Proteomes" id="UP001153954">
    <property type="component" value="Unassembled WGS sequence"/>
</dbReference>
<protein>
    <submittedName>
        <fullName evidence="1">Uncharacterized protein</fullName>
    </submittedName>
</protein>
<gene>
    <name evidence="1" type="ORF">EEDITHA_LOCUS11108</name>
</gene>